<reference evidence="2" key="1">
    <citation type="submission" date="2014-11" db="EMBL/GenBank/DDBJ databases">
        <authorList>
            <person name="Amaro Gonzalez C."/>
        </authorList>
    </citation>
    <scope>NUCLEOTIDE SEQUENCE</scope>
</reference>
<accession>A0A0E9T063</accession>
<reference evidence="2" key="2">
    <citation type="journal article" date="2015" name="Fish Shellfish Immunol.">
        <title>Early steps in the European eel (Anguilla anguilla)-Vibrio vulnificus interaction in the gills: Role of the RtxA13 toxin.</title>
        <authorList>
            <person name="Callol A."/>
            <person name="Pajuelo D."/>
            <person name="Ebbesson L."/>
            <person name="Teles M."/>
            <person name="MacKenzie S."/>
            <person name="Amaro C."/>
        </authorList>
    </citation>
    <scope>NUCLEOTIDE SEQUENCE</scope>
</reference>
<sequence>MGGTTEAQLPRSESGQTCLHWDYMTNTYGLGPVVRNAKHNYCR</sequence>
<dbReference type="SUPFAM" id="SSF57440">
    <property type="entry name" value="Kringle-like"/>
    <property type="match status" value="1"/>
</dbReference>
<protein>
    <recommendedName>
        <fullName evidence="3">Kringle domain-containing protein</fullName>
    </recommendedName>
</protein>
<keyword evidence="1" id="KW-1015">Disulfide bond</keyword>
<organism evidence="2">
    <name type="scientific">Anguilla anguilla</name>
    <name type="common">European freshwater eel</name>
    <name type="synonym">Muraena anguilla</name>
    <dbReference type="NCBI Taxonomy" id="7936"/>
    <lineage>
        <taxon>Eukaryota</taxon>
        <taxon>Metazoa</taxon>
        <taxon>Chordata</taxon>
        <taxon>Craniata</taxon>
        <taxon>Vertebrata</taxon>
        <taxon>Euteleostomi</taxon>
        <taxon>Actinopterygii</taxon>
        <taxon>Neopterygii</taxon>
        <taxon>Teleostei</taxon>
        <taxon>Anguilliformes</taxon>
        <taxon>Anguillidae</taxon>
        <taxon>Anguilla</taxon>
    </lineage>
</organism>
<dbReference type="EMBL" id="GBXM01062429">
    <property type="protein sequence ID" value="JAH46148.1"/>
    <property type="molecule type" value="Transcribed_RNA"/>
</dbReference>
<dbReference type="InterPro" id="IPR013806">
    <property type="entry name" value="Kringle-like"/>
</dbReference>
<proteinExistence type="predicted"/>
<evidence type="ECO:0008006" key="3">
    <source>
        <dbReference type="Google" id="ProtNLM"/>
    </source>
</evidence>
<name>A0A0E9T063_ANGAN</name>
<evidence type="ECO:0000313" key="2">
    <source>
        <dbReference type="EMBL" id="JAH46148.1"/>
    </source>
</evidence>
<dbReference type="AlphaFoldDB" id="A0A0E9T063"/>
<evidence type="ECO:0000256" key="1">
    <source>
        <dbReference type="ARBA" id="ARBA00023157"/>
    </source>
</evidence>